<evidence type="ECO:0008006" key="4">
    <source>
        <dbReference type="Google" id="ProtNLM"/>
    </source>
</evidence>
<organism evidence="2 3">
    <name type="scientific">Flaviflexus salsibiostraticola</name>
    <dbReference type="NCBI Taxonomy" id="1282737"/>
    <lineage>
        <taxon>Bacteria</taxon>
        <taxon>Bacillati</taxon>
        <taxon>Actinomycetota</taxon>
        <taxon>Actinomycetes</taxon>
        <taxon>Actinomycetales</taxon>
        <taxon>Actinomycetaceae</taxon>
        <taxon>Flaviflexus</taxon>
    </lineage>
</organism>
<name>A0A3Q8WVQ6_9ACTO</name>
<evidence type="ECO:0000313" key="3">
    <source>
        <dbReference type="Proteomes" id="UP000270021"/>
    </source>
</evidence>
<keyword evidence="3" id="KW-1185">Reference proteome</keyword>
<accession>A0A3Q8WVQ6</accession>
<dbReference type="SUPFAM" id="SSF55961">
    <property type="entry name" value="Bet v1-like"/>
    <property type="match status" value="1"/>
</dbReference>
<dbReference type="InterPro" id="IPR023393">
    <property type="entry name" value="START-like_dom_sf"/>
</dbReference>
<feature type="region of interest" description="Disordered" evidence="1">
    <location>
        <begin position="1"/>
        <end position="22"/>
    </location>
</feature>
<proteinExistence type="predicted"/>
<sequence length="196" mass="22377">MADHDDENVPSGVRAQESMVSDDAMMKATGRTREEWFELLDEAGARDWDHSTIARWMGGKHEVDAWWAQGVTVSYEQSRGLRAPGQARDGSFTVSSSKTIPAAATDVWPYLTEEDLRRDWLDLELHEVSQTEKSIRFDGGEHTRVAFFLEASPPTKSGRHRCKIAINHMRLERESVPETKQFWQDALGRLADLFRE</sequence>
<evidence type="ECO:0000313" key="2">
    <source>
        <dbReference type="EMBL" id="AZN30239.1"/>
    </source>
</evidence>
<gene>
    <name evidence="2" type="ORF">EJO69_07925</name>
</gene>
<dbReference type="Proteomes" id="UP000270021">
    <property type="component" value="Chromosome"/>
</dbReference>
<protein>
    <recommendedName>
        <fullName evidence="4">SRPBCC domain-containing protein</fullName>
    </recommendedName>
</protein>
<dbReference type="KEGG" id="fsl:EJO69_07925"/>
<dbReference type="RefSeq" id="WP_126040802.1">
    <property type="nucleotide sequence ID" value="NZ_CP034438.1"/>
</dbReference>
<dbReference type="AlphaFoldDB" id="A0A3Q8WVQ6"/>
<reference evidence="2 3" key="1">
    <citation type="submission" date="2018-12" db="EMBL/GenBank/DDBJ databases">
        <title>Complete genome sequence of Flaviflexus salsibiostraticola KCTC 33148.</title>
        <authorList>
            <person name="Bae J.-W."/>
        </authorList>
    </citation>
    <scope>NUCLEOTIDE SEQUENCE [LARGE SCALE GENOMIC DNA]</scope>
    <source>
        <strain evidence="2 3">KCTC 33148</strain>
    </source>
</reference>
<evidence type="ECO:0000256" key="1">
    <source>
        <dbReference type="SAM" id="MobiDB-lite"/>
    </source>
</evidence>
<dbReference type="Gene3D" id="3.30.530.20">
    <property type="match status" value="1"/>
</dbReference>
<dbReference type="EMBL" id="CP034438">
    <property type="protein sequence ID" value="AZN30239.1"/>
    <property type="molecule type" value="Genomic_DNA"/>
</dbReference>
<dbReference type="OrthoDB" id="3837807at2"/>